<comment type="caution">
    <text evidence="2">The sequence shown here is derived from an EMBL/GenBank/DDBJ whole genome shotgun (WGS) entry which is preliminary data.</text>
</comment>
<feature type="compositionally biased region" description="Polar residues" evidence="1">
    <location>
        <begin position="454"/>
        <end position="465"/>
    </location>
</feature>
<sequence length="476" mass="53310">MTCPSSNISDAIIPQPAPVVCGNPSCPYANRETPITSPSPEEAIELAKKINSFLKDNTPLSSDCCLKRNTSCLSCHPNSCVHSGGNSPLVEFCHCWTCCFGEPSPNEMEALSRYFKEMSITHGTLCTSLSILKANISIAKIAKQHCQLSEEDKHTIAAKCSEKIIDRRFEITYSLIKLTNSLTASGLQEQHLSLILDIWKSTPAKINPETALNIWIVDKSNNISPFCFQRLEAFLNKAYFVHAHRKREELLAAGETHKMTLHAMFTLAAALASPHKQTIFHKEVINNDCSIYKCSYLFLHKLLVMILTARGLRFQQIYSRKETVSFSQRDNQQIKEASDTFRKTLLGEFSYRKHNRVGISDDLDRSKLTPESSRRTKIRDFFNSRITAGQAPWSMSLLQAINTPKASDSNRGSIDQEQPGTSASASKSKKGATSTKHKKSTPATKRQHGENAVEENTQTPASNQPPKKRWKNWMNT</sequence>
<protein>
    <submittedName>
        <fullName evidence="2">Uncharacterized protein</fullName>
    </submittedName>
</protein>
<feature type="compositionally biased region" description="Basic residues" evidence="1">
    <location>
        <begin position="466"/>
        <end position="476"/>
    </location>
</feature>
<feature type="region of interest" description="Disordered" evidence="1">
    <location>
        <begin position="404"/>
        <end position="476"/>
    </location>
</feature>
<proteinExistence type="predicted"/>
<name>A0ABN0MYE5_9CHLA</name>
<organism evidence="2 3">
    <name type="scientific">Chlamydia ibidis 10-1398/6</name>
    <dbReference type="NCBI Taxonomy" id="1046581"/>
    <lineage>
        <taxon>Bacteria</taxon>
        <taxon>Pseudomonadati</taxon>
        <taxon>Chlamydiota</taxon>
        <taxon>Chlamydiia</taxon>
        <taxon>Chlamydiales</taxon>
        <taxon>Chlamydiaceae</taxon>
        <taxon>Chlamydia/Chlamydophila group</taxon>
        <taxon>Chlamydia</taxon>
    </lineage>
</organism>
<feature type="compositionally biased region" description="Polar residues" evidence="1">
    <location>
        <begin position="404"/>
        <end position="420"/>
    </location>
</feature>
<dbReference type="RefSeq" id="WP_020370412.1">
    <property type="nucleotide sequence ID" value="NZ_APJW01000003.1"/>
</dbReference>
<accession>A0ABN0MYE5</accession>
<keyword evidence="3" id="KW-1185">Reference proteome</keyword>
<evidence type="ECO:0000256" key="1">
    <source>
        <dbReference type="SAM" id="MobiDB-lite"/>
    </source>
</evidence>
<feature type="compositionally biased region" description="Basic residues" evidence="1">
    <location>
        <begin position="427"/>
        <end position="440"/>
    </location>
</feature>
<gene>
    <name evidence="2" type="ORF">H359_0794</name>
</gene>
<reference evidence="2 3" key="1">
    <citation type="submission" date="2013-07" db="EMBL/GenBank/DDBJ databases">
        <title>Isolation of a new Chlamydia species from the feral Sacred Ibis (Threskiornis aethiopicus): Chlamydia ibidis.</title>
        <authorList>
            <person name="Vorimore F."/>
            <person name="Hsia R.-C."/>
            <person name="Huot-Creasy H."/>
            <person name="Bastian S."/>
            <person name="Deruyter L."/>
            <person name="Passet A."/>
            <person name="Sachse K."/>
            <person name="Bavoil P."/>
            <person name="Myers G."/>
            <person name="Laroucau K."/>
        </authorList>
    </citation>
    <scope>NUCLEOTIDE SEQUENCE [LARGE SCALE GENOMIC DNA]</scope>
    <source>
        <strain evidence="2 3">10-1398/6</strain>
    </source>
</reference>
<evidence type="ECO:0000313" key="3">
    <source>
        <dbReference type="Proteomes" id="UP000016064"/>
    </source>
</evidence>
<evidence type="ECO:0000313" key="2">
    <source>
        <dbReference type="EMBL" id="EQM62301.1"/>
    </source>
</evidence>
<dbReference type="Proteomes" id="UP000016064">
    <property type="component" value="Unassembled WGS sequence"/>
</dbReference>
<dbReference type="EMBL" id="APJW01000003">
    <property type="protein sequence ID" value="EQM62301.1"/>
    <property type="molecule type" value="Genomic_DNA"/>
</dbReference>